<protein>
    <submittedName>
        <fullName evidence="1">Uncharacterized protein</fullName>
    </submittedName>
</protein>
<name>A0A1C3WIV6_9HYPH</name>
<reference evidence="1 2" key="1">
    <citation type="submission" date="2016-08" db="EMBL/GenBank/DDBJ databases">
        <authorList>
            <person name="Seilhamer J.J."/>
        </authorList>
    </citation>
    <scope>NUCLEOTIDE SEQUENCE [LARGE SCALE GENOMIC DNA]</scope>
    <source>
        <strain evidence="1 2">P1-7</strain>
    </source>
</reference>
<proteinExistence type="predicted"/>
<gene>
    <name evidence="1" type="ORF">GA0061101_11292</name>
</gene>
<evidence type="ECO:0000313" key="2">
    <source>
        <dbReference type="Proteomes" id="UP000199205"/>
    </source>
</evidence>
<dbReference type="Proteomes" id="UP000199205">
    <property type="component" value="Unassembled WGS sequence"/>
</dbReference>
<dbReference type="OrthoDB" id="8378923at2"/>
<dbReference type="AlphaFoldDB" id="A0A1C3WIV6"/>
<dbReference type="EMBL" id="FMAF01000012">
    <property type="protein sequence ID" value="SCB39973.1"/>
    <property type="molecule type" value="Genomic_DNA"/>
</dbReference>
<dbReference type="RefSeq" id="WP_092574930.1">
    <property type="nucleotide sequence ID" value="NZ_FMAF01000012.1"/>
</dbReference>
<evidence type="ECO:0000313" key="1">
    <source>
        <dbReference type="EMBL" id="SCB39973.1"/>
    </source>
</evidence>
<accession>A0A1C3WIV6</accession>
<sequence>MVDFSVSSPALQMEPVRQTDLPPMRRAGRGPSYDYFSYPSGPREFAARNQAMGAAASLFRMFSEKANEMSLTHWLQRWLRNNEANIIREMDTNHHSVFVAQFNYSVTDGETRAYMARGAYLLGTVASRAEIGKILTPEVLYGPGMHETLPNGTLFQMAYLVGGRKQVLGSAGKAGAASSRVG</sequence>
<organism evidence="1 2">
    <name type="scientific">Rhizobium lusitanum</name>
    <dbReference type="NCBI Taxonomy" id="293958"/>
    <lineage>
        <taxon>Bacteria</taxon>
        <taxon>Pseudomonadati</taxon>
        <taxon>Pseudomonadota</taxon>
        <taxon>Alphaproteobacteria</taxon>
        <taxon>Hyphomicrobiales</taxon>
        <taxon>Rhizobiaceae</taxon>
        <taxon>Rhizobium/Agrobacterium group</taxon>
        <taxon>Rhizobium</taxon>
    </lineage>
</organism>